<protein>
    <submittedName>
        <fullName evidence="2">Mytilin 2</fullName>
    </submittedName>
</protein>
<reference evidence="2" key="1">
    <citation type="journal article" date="2020" name="Antibiotics">
        <title>Molecular Diversity of Mytilin-Like Defense Peptides in Mytilidae (Mollusca, Bivalvia).</title>
        <authorList>
            <person name="Greco S."/>
            <person name="Gerdol M."/>
            <person name="Edomi P."/>
            <person name="Pallavicini A."/>
        </authorList>
    </citation>
    <scope>NUCLEOTIDE SEQUENCE</scope>
    <source>
        <strain evidence="2">Pvir_2</strain>
    </source>
</reference>
<accession>A0A6B9XM74</accession>
<feature type="chain" id="PRO_5025542486" evidence="1">
    <location>
        <begin position="24"/>
        <end position="89"/>
    </location>
</feature>
<feature type="signal peptide" evidence="1">
    <location>
        <begin position="1"/>
        <end position="23"/>
    </location>
</feature>
<dbReference type="Pfam" id="PF10690">
    <property type="entry name" value="Myticin-prepro"/>
    <property type="match status" value="1"/>
</dbReference>
<dbReference type="AlphaFoldDB" id="A0A6B9XM74"/>
<dbReference type="InterPro" id="IPR019631">
    <property type="entry name" value="Myticin_preproprotein"/>
</dbReference>
<name>A0A6B9XM74_PERVI</name>
<organism evidence="2">
    <name type="scientific">Perna viridis</name>
    <name type="common">Asian green mussel</name>
    <name type="synonym">Mytilus viridis</name>
    <dbReference type="NCBI Taxonomy" id="73031"/>
    <lineage>
        <taxon>Eukaryota</taxon>
        <taxon>Metazoa</taxon>
        <taxon>Spiralia</taxon>
        <taxon>Lophotrochozoa</taxon>
        <taxon>Mollusca</taxon>
        <taxon>Bivalvia</taxon>
        <taxon>Autobranchia</taxon>
        <taxon>Pteriomorphia</taxon>
        <taxon>Mytilida</taxon>
        <taxon>Mytiloidea</taxon>
        <taxon>Mytilidae</taxon>
        <taxon>Mytilinae</taxon>
        <taxon>Perna</taxon>
    </lineage>
</organism>
<proteinExistence type="evidence at transcript level"/>
<dbReference type="EMBL" id="MN883588">
    <property type="protein sequence ID" value="QHR84789.1"/>
    <property type="molecule type" value="mRNA"/>
</dbReference>
<sequence>MRVVVLSVILVVVVVLGATEVNASCSSCPRTCGARGCRYYACATRLGTSYCCCFKCGADTFFKIGHVNEMTPREQFDDQLLMEIQGYKN</sequence>
<evidence type="ECO:0000256" key="1">
    <source>
        <dbReference type="SAM" id="SignalP"/>
    </source>
</evidence>
<keyword evidence="1" id="KW-0732">Signal</keyword>
<evidence type="ECO:0000313" key="2">
    <source>
        <dbReference type="EMBL" id="QHR84789.1"/>
    </source>
</evidence>